<dbReference type="InterPro" id="IPR043128">
    <property type="entry name" value="Rev_trsase/Diguanyl_cyclase"/>
</dbReference>
<evidence type="ECO:0000313" key="5">
    <source>
        <dbReference type="EMBL" id="AXT46802.1"/>
    </source>
</evidence>
<dbReference type="InterPro" id="IPR029787">
    <property type="entry name" value="Nucleotide_cyclase"/>
</dbReference>
<dbReference type="InterPro" id="IPR001633">
    <property type="entry name" value="EAL_dom"/>
</dbReference>
<evidence type="ECO:0000256" key="1">
    <source>
        <dbReference type="ARBA" id="ARBA00015125"/>
    </source>
</evidence>
<dbReference type="InterPro" id="IPR009050">
    <property type="entry name" value="Globin-like_sf"/>
</dbReference>
<dbReference type="InterPro" id="IPR000160">
    <property type="entry name" value="GGDEF_dom"/>
</dbReference>
<dbReference type="SMART" id="SM00065">
    <property type="entry name" value="GAF"/>
    <property type="match status" value="1"/>
</dbReference>
<dbReference type="CDD" id="cd01949">
    <property type="entry name" value="GGDEF"/>
    <property type="match status" value="1"/>
</dbReference>
<proteinExistence type="predicted"/>
<organism evidence="5 6">
    <name type="scientific">Chromobacterium rhizoryzae</name>
    <dbReference type="NCBI Taxonomy" id="1778675"/>
    <lineage>
        <taxon>Bacteria</taxon>
        <taxon>Pseudomonadati</taxon>
        <taxon>Pseudomonadota</taxon>
        <taxon>Betaproteobacteria</taxon>
        <taxon>Neisseriales</taxon>
        <taxon>Chromobacteriaceae</taxon>
        <taxon>Chromobacterium</taxon>
    </lineage>
</organism>
<dbReference type="InterPro" id="IPR012292">
    <property type="entry name" value="Globin/Proto"/>
</dbReference>
<dbReference type="PROSITE" id="PS50887">
    <property type="entry name" value="GGDEF"/>
    <property type="match status" value="1"/>
</dbReference>
<gene>
    <name evidence="5" type="ORF">D1345_11625</name>
</gene>
<dbReference type="GO" id="GO:0019825">
    <property type="term" value="F:oxygen binding"/>
    <property type="evidence" value="ECO:0007669"/>
    <property type="project" value="InterPro"/>
</dbReference>
<evidence type="ECO:0000256" key="2">
    <source>
        <dbReference type="ARBA" id="ARBA00029839"/>
    </source>
</evidence>
<dbReference type="SUPFAM" id="SSF141868">
    <property type="entry name" value="EAL domain-like"/>
    <property type="match status" value="1"/>
</dbReference>
<dbReference type="Gene3D" id="1.10.490.10">
    <property type="entry name" value="Globins"/>
    <property type="match status" value="1"/>
</dbReference>
<dbReference type="SUPFAM" id="SSF55781">
    <property type="entry name" value="GAF domain-like"/>
    <property type="match status" value="1"/>
</dbReference>
<dbReference type="SUPFAM" id="SSF46458">
    <property type="entry name" value="Globin-like"/>
    <property type="match status" value="1"/>
</dbReference>
<feature type="domain" description="GGDEF" evidence="4">
    <location>
        <begin position="394"/>
        <end position="525"/>
    </location>
</feature>
<dbReference type="AlphaFoldDB" id="A0AAD0RQF6"/>
<dbReference type="PANTHER" id="PTHR44757">
    <property type="entry name" value="DIGUANYLATE CYCLASE DGCP"/>
    <property type="match status" value="1"/>
</dbReference>
<dbReference type="Pfam" id="PF00990">
    <property type="entry name" value="GGDEF"/>
    <property type="match status" value="1"/>
</dbReference>
<dbReference type="InterPro" id="IPR052155">
    <property type="entry name" value="Biofilm_reg_signaling"/>
</dbReference>
<dbReference type="Proteomes" id="UP000259465">
    <property type="component" value="Chromosome"/>
</dbReference>
<dbReference type="KEGG" id="crz:D1345_11625"/>
<accession>A0AAD0RQF6</accession>
<reference evidence="5 6" key="1">
    <citation type="submission" date="2018-08" db="EMBL/GenBank/DDBJ databases">
        <title>Complete genome sequence of JP2-74.</title>
        <authorList>
            <person name="Wu L."/>
        </authorList>
    </citation>
    <scope>NUCLEOTIDE SEQUENCE [LARGE SCALE GENOMIC DNA]</scope>
    <source>
        <strain evidence="5 6">JP2-74</strain>
    </source>
</reference>
<dbReference type="InterPro" id="IPR003018">
    <property type="entry name" value="GAF"/>
</dbReference>
<dbReference type="InterPro" id="IPR044398">
    <property type="entry name" value="Globin-sensor_dom"/>
</dbReference>
<keyword evidence="6" id="KW-1185">Reference proteome</keyword>
<dbReference type="Pfam" id="PF11563">
    <property type="entry name" value="Protoglobin"/>
    <property type="match status" value="1"/>
</dbReference>
<feature type="domain" description="EAL" evidence="3">
    <location>
        <begin position="534"/>
        <end position="786"/>
    </location>
</feature>
<dbReference type="Gene3D" id="3.30.450.40">
    <property type="match status" value="1"/>
</dbReference>
<dbReference type="GO" id="GO:0020037">
    <property type="term" value="F:heme binding"/>
    <property type="evidence" value="ECO:0007669"/>
    <property type="project" value="InterPro"/>
</dbReference>
<dbReference type="InterPro" id="IPR035919">
    <property type="entry name" value="EAL_sf"/>
</dbReference>
<dbReference type="Gene3D" id="3.20.20.450">
    <property type="entry name" value="EAL domain"/>
    <property type="match status" value="1"/>
</dbReference>
<evidence type="ECO:0000313" key="6">
    <source>
        <dbReference type="Proteomes" id="UP000259465"/>
    </source>
</evidence>
<dbReference type="NCBIfam" id="TIGR00254">
    <property type="entry name" value="GGDEF"/>
    <property type="match status" value="1"/>
</dbReference>
<dbReference type="Pfam" id="PF00563">
    <property type="entry name" value="EAL"/>
    <property type="match status" value="1"/>
</dbReference>
<sequence>MTGMLKMQADNKALLDGMCRFIGVRADHMAKLTVHAPLLLSRKEALGKEFYWYALKCPDTLALLSERLPGGIDSLVDALLQYCERMLTRPVSGRAAWRVVEQGRLMRQLGVGLMWVVGAYERCQAHFLARLAEAGLDLDELAALSRLLRKRILLDQMLQLHGHQQSLQEAVDSKHRHLQTMSGLYATLSGVSMALVRCSERRELFQAICDVCVREGDFSHAWVGLLDAESQSVRPAAMAGAHAEAFIPWLQVSAHSESLHGRGPSGRAIRGLAVQVVNDCGEDPSMQPWMRVLNARNVRSALVAPLTLREQVIGTLSLYSGLPGFFDDTKVALVDTMAREISRALERQDALERSHRAESELAFLSFHDPLTGLPNRHLMKEHINKQLQIRRANAQLAVLVLSIEGFHEINARLGHEGGDAVLCEVANRLRRCIYPYGYVGRVGASRFVACSDRHERLDQLVDSLMGSLQQPVDCMGVVIHTRCSMGIVVEPVSDRSDASALLRRGELALSRAKEAGGGHCRYYHVTMDEEIQHMHAVRNAFAQAIAREELALFYQPKINLRNNRIEGVEALVRWRRDGRLEMPGAFFPAIENTDLMRELDWWVLREALRQSGEWLADGRHIPVSVNLSAITLKHEGFVPGIQALLQAYPLPAGYLELEVLESVTQQEAEQITAKLEHCRDLGLSIALDDFGTGASSLVHLQQLPFDTIKIDQRFVRLLLDTPGNEAIIRSMVSFAHYTGRKLVVEGVESRAIWDRLLEIGCLDGQGYEISPPVDPKQLPEWMADWERRASINSTYI</sequence>
<name>A0AAD0RQF6_9NEIS</name>
<protein>
    <recommendedName>
        <fullName evidence="1">Diguanylate cyclase DosC</fullName>
    </recommendedName>
    <alternativeName>
        <fullName evidence="2">Direct oxygen-sensing cyclase</fullName>
    </alternativeName>
</protein>
<dbReference type="EMBL" id="CP031968">
    <property type="protein sequence ID" value="AXT46802.1"/>
    <property type="molecule type" value="Genomic_DNA"/>
</dbReference>
<dbReference type="Gene3D" id="3.30.70.270">
    <property type="match status" value="1"/>
</dbReference>
<evidence type="ECO:0000259" key="3">
    <source>
        <dbReference type="PROSITE" id="PS50883"/>
    </source>
</evidence>
<dbReference type="CDD" id="cd01948">
    <property type="entry name" value="EAL"/>
    <property type="match status" value="1"/>
</dbReference>
<dbReference type="InterPro" id="IPR029016">
    <property type="entry name" value="GAF-like_dom_sf"/>
</dbReference>
<dbReference type="RefSeq" id="WP_118267766.1">
    <property type="nucleotide sequence ID" value="NZ_CP031968.1"/>
</dbReference>
<evidence type="ECO:0000259" key="4">
    <source>
        <dbReference type="PROSITE" id="PS50887"/>
    </source>
</evidence>
<dbReference type="PANTHER" id="PTHR44757:SF2">
    <property type="entry name" value="BIOFILM ARCHITECTURE MAINTENANCE PROTEIN MBAA"/>
    <property type="match status" value="1"/>
</dbReference>
<dbReference type="SMART" id="SM00267">
    <property type="entry name" value="GGDEF"/>
    <property type="match status" value="1"/>
</dbReference>
<dbReference type="SMART" id="SM00052">
    <property type="entry name" value="EAL"/>
    <property type="match status" value="1"/>
</dbReference>
<dbReference type="SUPFAM" id="SSF55073">
    <property type="entry name" value="Nucleotide cyclase"/>
    <property type="match status" value="1"/>
</dbReference>
<dbReference type="PROSITE" id="PS50883">
    <property type="entry name" value="EAL"/>
    <property type="match status" value="1"/>
</dbReference>
<dbReference type="Pfam" id="PF13185">
    <property type="entry name" value="GAF_2"/>
    <property type="match status" value="1"/>
</dbReference>